<protein>
    <submittedName>
        <fullName evidence="1">Uncharacterized protein</fullName>
    </submittedName>
</protein>
<proteinExistence type="predicted"/>
<dbReference type="AlphaFoldDB" id="A0A834ZVK6"/>
<evidence type="ECO:0000313" key="2">
    <source>
        <dbReference type="Proteomes" id="UP000655225"/>
    </source>
</evidence>
<dbReference type="EMBL" id="JABCRI010000001">
    <property type="protein sequence ID" value="KAF8412058.1"/>
    <property type="molecule type" value="Genomic_DNA"/>
</dbReference>
<sequence>MTISDSGFLIDNESSCLPCAPEEEKQIIRELTEIAESNLKEGNLYFLVSNSFQGTDLQPLIDHPIEDDRRMRSSIAFHAIETILSKKNW</sequence>
<keyword evidence="2" id="KW-1185">Reference proteome</keyword>
<dbReference type="OrthoDB" id="1933802at2759"/>
<organism evidence="1 2">
    <name type="scientific">Tetracentron sinense</name>
    <name type="common">Spur-leaf</name>
    <dbReference type="NCBI Taxonomy" id="13715"/>
    <lineage>
        <taxon>Eukaryota</taxon>
        <taxon>Viridiplantae</taxon>
        <taxon>Streptophyta</taxon>
        <taxon>Embryophyta</taxon>
        <taxon>Tracheophyta</taxon>
        <taxon>Spermatophyta</taxon>
        <taxon>Magnoliopsida</taxon>
        <taxon>Trochodendrales</taxon>
        <taxon>Trochodendraceae</taxon>
        <taxon>Tetracentron</taxon>
    </lineage>
</organism>
<comment type="caution">
    <text evidence="1">The sequence shown here is derived from an EMBL/GenBank/DDBJ whole genome shotgun (WGS) entry which is preliminary data.</text>
</comment>
<evidence type="ECO:0000313" key="1">
    <source>
        <dbReference type="EMBL" id="KAF8412058.1"/>
    </source>
</evidence>
<reference evidence="1 2" key="1">
    <citation type="submission" date="2020-04" db="EMBL/GenBank/DDBJ databases">
        <title>Plant Genome Project.</title>
        <authorList>
            <person name="Zhang R.-G."/>
        </authorList>
    </citation>
    <scope>NUCLEOTIDE SEQUENCE [LARGE SCALE GENOMIC DNA]</scope>
    <source>
        <strain evidence="1">YNK0</strain>
        <tissue evidence="1">Leaf</tissue>
    </source>
</reference>
<name>A0A834ZVK6_TETSI</name>
<dbReference type="Proteomes" id="UP000655225">
    <property type="component" value="Unassembled WGS sequence"/>
</dbReference>
<accession>A0A834ZVK6</accession>
<gene>
    <name evidence="1" type="ORF">HHK36_000011</name>
</gene>